<dbReference type="InterPro" id="IPR016050">
    <property type="entry name" value="Proteasome_bsu_CS"/>
</dbReference>
<dbReference type="SUPFAM" id="SSF56235">
    <property type="entry name" value="N-terminal nucleophile aminohydrolases (Ntn hydrolases)"/>
    <property type="match status" value="1"/>
</dbReference>
<dbReference type="GO" id="GO:0005839">
    <property type="term" value="C:proteasome core complex"/>
    <property type="evidence" value="ECO:0007669"/>
    <property type="project" value="InterPro"/>
</dbReference>
<keyword evidence="7" id="KW-1185">Reference proteome</keyword>
<organism evidence="7 8">
    <name type="scientific">Actinia tenebrosa</name>
    <name type="common">Australian red waratah sea anemone</name>
    <dbReference type="NCBI Taxonomy" id="6105"/>
    <lineage>
        <taxon>Eukaryota</taxon>
        <taxon>Metazoa</taxon>
        <taxon>Cnidaria</taxon>
        <taxon>Anthozoa</taxon>
        <taxon>Hexacorallia</taxon>
        <taxon>Actiniaria</taxon>
        <taxon>Actiniidae</taxon>
        <taxon>Actinia</taxon>
    </lineage>
</organism>
<proteinExistence type="inferred from homology"/>
<keyword evidence="4 6" id="KW-0539">Nucleus</keyword>
<evidence type="ECO:0000256" key="2">
    <source>
        <dbReference type="ARBA" id="ARBA00022490"/>
    </source>
</evidence>
<dbReference type="Pfam" id="PF00227">
    <property type="entry name" value="Proteasome"/>
    <property type="match status" value="1"/>
</dbReference>
<dbReference type="GO" id="GO:0005737">
    <property type="term" value="C:cytoplasm"/>
    <property type="evidence" value="ECO:0007669"/>
    <property type="project" value="UniProtKB-SubCell"/>
</dbReference>
<accession>A0A6P8H6T7</accession>
<evidence type="ECO:0000313" key="8">
    <source>
        <dbReference type="RefSeq" id="XP_031552109.1"/>
    </source>
</evidence>
<dbReference type="PANTHER" id="PTHR32194">
    <property type="entry name" value="METALLOPROTEASE TLDD"/>
    <property type="match status" value="1"/>
</dbReference>
<dbReference type="PANTHER" id="PTHR32194:SF2">
    <property type="entry name" value="PROTEASOME SUBUNIT BETA TYPE-1"/>
    <property type="match status" value="1"/>
</dbReference>
<evidence type="ECO:0000313" key="7">
    <source>
        <dbReference type="Proteomes" id="UP000515163"/>
    </source>
</evidence>
<dbReference type="GeneID" id="116289355"/>
<dbReference type="GO" id="GO:0010498">
    <property type="term" value="P:proteasomal protein catabolic process"/>
    <property type="evidence" value="ECO:0007669"/>
    <property type="project" value="InterPro"/>
</dbReference>
<evidence type="ECO:0000256" key="1">
    <source>
        <dbReference type="ARBA" id="ARBA00011656"/>
    </source>
</evidence>
<sequence>MEFMIGIQGDGFVLVASDSSSGRSIVRMKDDYNKMTKLSSKLLMLVSGESGDTAQFSEYIEKNVQLYKMRNGYELTPHAATNYVRRFLAESLRSSTPYSVNLLIAGYGDDGPELYHMDYLAAMSKVPFGAHGYGSFFALSVMDRYYKPNINREEAMELLKKVTTEVQKRFVVSLPNFVVRIVDKDGIHDISVPAKN</sequence>
<dbReference type="PROSITE" id="PS00854">
    <property type="entry name" value="PROTEASOME_BETA_1"/>
    <property type="match status" value="1"/>
</dbReference>
<comment type="similarity">
    <text evidence="6">Belongs to the peptidase T1B family.</text>
</comment>
<gene>
    <name evidence="8" type="primary">LOC116289355</name>
</gene>
<dbReference type="OrthoDB" id="268428at2759"/>
<dbReference type="PROSITE" id="PS51476">
    <property type="entry name" value="PROTEASOME_BETA_2"/>
    <property type="match status" value="1"/>
</dbReference>
<dbReference type="InterPro" id="IPR035206">
    <property type="entry name" value="Proteasome_beta2"/>
</dbReference>
<dbReference type="FunFam" id="3.60.20.10:FF:000008">
    <property type="entry name" value="Proteasome subunit beta type-4"/>
    <property type="match status" value="1"/>
</dbReference>
<reference evidence="8" key="1">
    <citation type="submission" date="2025-08" db="UniProtKB">
        <authorList>
            <consortium name="RefSeq"/>
        </authorList>
    </citation>
    <scope>IDENTIFICATION</scope>
    <source>
        <tissue evidence="8">Tentacle</tissue>
    </source>
</reference>
<evidence type="ECO:0000256" key="6">
    <source>
        <dbReference type="RuleBase" id="RU004203"/>
    </source>
</evidence>
<comment type="subunit">
    <text evidence="1">The 26S proteasome consists of a 20S proteasome core and two 19S regulatory subunits. The 20S proteasome core is a barrel-shaped complex made of 28 subunits that are arranged in four stacked rings. The two outer rings are each formed by seven alpha subunits, and the two inner rings are formed by seven beta subunits. The proteolytic activity is exerted by three beta-subunits PSMB5, PSMB6 and PSMB7.</text>
</comment>
<comment type="subcellular location">
    <subcellularLocation>
        <location evidence="6">Cytoplasm</location>
    </subcellularLocation>
    <subcellularLocation>
        <location evidence="6">Nucleus</location>
    </subcellularLocation>
</comment>
<comment type="subunit">
    <text evidence="6">Component of the proteasome complex.</text>
</comment>
<comment type="function">
    <text evidence="5">Non-catalytic component of the 20S core proteasome complex involved in the proteolytic degradation of most intracellular proteins. This complex plays numerous essential roles within the cell by associating with different regulatory particles. Associated with two 19S regulatory particles, forms the 26S proteasome and thus participates in the ATP-dependent degradation of ubiquitinated proteins. The 26S proteasome plays a key role in the maintenance of protein homeostasis by removing misfolded or damaged proteins that could impair cellular functions, and by removing proteins whose functions are no longer required. Associated with the PA200 or PA28, the 20S proteasome mediates ubiquitin-independent protein degradation. This type of proteolysis is required in several pathways including spermatogenesis (20S-PA200 complex) or generation of a subset of MHC class I-presented antigenic peptides (20S-PA28 complex).</text>
</comment>
<evidence type="ECO:0000256" key="3">
    <source>
        <dbReference type="ARBA" id="ARBA00022942"/>
    </source>
</evidence>
<evidence type="ECO:0000256" key="4">
    <source>
        <dbReference type="ARBA" id="ARBA00023242"/>
    </source>
</evidence>
<dbReference type="GO" id="GO:0005634">
    <property type="term" value="C:nucleus"/>
    <property type="evidence" value="ECO:0007669"/>
    <property type="project" value="UniProtKB-SubCell"/>
</dbReference>
<dbReference type="InParanoid" id="A0A6P8H6T7"/>
<dbReference type="InterPro" id="IPR001353">
    <property type="entry name" value="Proteasome_sua/b"/>
</dbReference>
<protein>
    <recommendedName>
        <fullName evidence="6">Proteasome subunit beta</fullName>
    </recommendedName>
</protein>
<dbReference type="Gene3D" id="3.60.20.10">
    <property type="entry name" value="Glutamine Phosphoribosylpyrophosphate, subunit 1, domain 1"/>
    <property type="match status" value="1"/>
</dbReference>
<dbReference type="RefSeq" id="XP_031552109.1">
    <property type="nucleotide sequence ID" value="XM_031696249.1"/>
</dbReference>
<dbReference type="CDD" id="cd03758">
    <property type="entry name" value="proteasome_beta_type_2"/>
    <property type="match status" value="1"/>
</dbReference>
<dbReference type="InterPro" id="IPR023333">
    <property type="entry name" value="Proteasome_suB-type"/>
</dbReference>
<dbReference type="FunCoup" id="A0A6P8H6T7">
    <property type="interactions" value="1295"/>
</dbReference>
<dbReference type="Proteomes" id="UP000515163">
    <property type="component" value="Unplaced"/>
</dbReference>
<dbReference type="AlphaFoldDB" id="A0A6P8H6T7"/>
<keyword evidence="2 6" id="KW-0963">Cytoplasm</keyword>
<keyword evidence="3 6" id="KW-0647">Proteasome</keyword>
<dbReference type="InterPro" id="IPR029055">
    <property type="entry name" value="Ntn_hydrolases_N"/>
</dbReference>
<evidence type="ECO:0000256" key="5">
    <source>
        <dbReference type="ARBA" id="ARBA00049625"/>
    </source>
</evidence>
<name>A0A6P8H6T7_ACTTE</name>
<comment type="function">
    <text evidence="6">Component of the proteasome, a multicatalytic proteinase complex which is characterized by its ability to cleave peptides with Arg, Phe, Tyr, Leu, and Glu adjacent to the leaving group at neutral or slightly basic pH. The proteasome has an ATP-dependent proteolytic activity.</text>
</comment>